<dbReference type="Proteomes" id="UP000521872">
    <property type="component" value="Unassembled WGS sequence"/>
</dbReference>
<organism evidence="2 3">
    <name type="scientific">Agrocybe pediades</name>
    <dbReference type="NCBI Taxonomy" id="84607"/>
    <lineage>
        <taxon>Eukaryota</taxon>
        <taxon>Fungi</taxon>
        <taxon>Dikarya</taxon>
        <taxon>Basidiomycota</taxon>
        <taxon>Agaricomycotina</taxon>
        <taxon>Agaricomycetes</taxon>
        <taxon>Agaricomycetidae</taxon>
        <taxon>Agaricales</taxon>
        <taxon>Agaricineae</taxon>
        <taxon>Strophariaceae</taxon>
        <taxon>Agrocybe</taxon>
    </lineage>
</organism>
<dbReference type="AlphaFoldDB" id="A0A8H4VN35"/>
<feature type="region of interest" description="Disordered" evidence="1">
    <location>
        <begin position="330"/>
        <end position="352"/>
    </location>
</feature>
<reference evidence="2 3" key="1">
    <citation type="submission" date="2019-12" db="EMBL/GenBank/DDBJ databases">
        <authorList>
            <person name="Floudas D."/>
            <person name="Bentzer J."/>
            <person name="Ahren D."/>
            <person name="Johansson T."/>
            <person name="Persson P."/>
            <person name="Tunlid A."/>
        </authorList>
    </citation>
    <scope>NUCLEOTIDE SEQUENCE [LARGE SCALE GENOMIC DNA]</scope>
    <source>
        <strain evidence="2 3">CBS 102.39</strain>
    </source>
</reference>
<comment type="caution">
    <text evidence="2">The sequence shown here is derived from an EMBL/GenBank/DDBJ whole genome shotgun (WGS) entry which is preliminary data.</text>
</comment>
<keyword evidence="3" id="KW-1185">Reference proteome</keyword>
<evidence type="ECO:0000313" key="2">
    <source>
        <dbReference type="EMBL" id="KAF4616751.1"/>
    </source>
</evidence>
<evidence type="ECO:0000256" key="1">
    <source>
        <dbReference type="SAM" id="MobiDB-lite"/>
    </source>
</evidence>
<gene>
    <name evidence="2" type="ORF">D9613_008273</name>
</gene>
<evidence type="ECO:0000313" key="3">
    <source>
        <dbReference type="Proteomes" id="UP000521872"/>
    </source>
</evidence>
<sequence length="352" mass="40119">MFLKHTHRLQIQLQPSPTSTRSGMTSIQDHTQFFARIHVHGLTSEHIEKKPITLERYISFPPPVRSYSCPDLAVTDVDLSPRALDPVFDLTARVRFDVPKANDGDESKSNPGGFLGYGRSGLVFPLEVLSIFPSSDRRAADLLAQLPPLCIKVATPGYARCLAREAWFYEHLDTKGLTGVITPRCYGVFHAALGTSRYNPDFEVDIPGYRYYYVAKRPIWDHIQWHYTAPLWEERIDSKKKSLVLAPYFVDDHKGSYKSSPWRLFSQSPKITTLTVLVMDLLGEPMTVKEFEEEWDGDVQNMYDDLAPLFIMHRDARFPNLLRVPPHAQRQCETHMNDPPSAAFSGPRNEGL</sequence>
<protein>
    <submittedName>
        <fullName evidence="2">Uncharacterized protein</fullName>
    </submittedName>
</protein>
<accession>A0A8H4VN35</accession>
<dbReference type="EMBL" id="JAACJL010000031">
    <property type="protein sequence ID" value="KAF4616751.1"/>
    <property type="molecule type" value="Genomic_DNA"/>
</dbReference>
<name>A0A8H4VN35_9AGAR</name>
<proteinExistence type="predicted"/>